<dbReference type="EMBL" id="MVGC01000125">
    <property type="protein sequence ID" value="RJE23327.1"/>
    <property type="molecule type" value="Genomic_DNA"/>
</dbReference>
<keyword evidence="3" id="KW-1185">Reference proteome</keyword>
<proteinExistence type="predicted"/>
<name>A0A3A2ZPE0_9EURO</name>
<dbReference type="AlphaFoldDB" id="A0A3A2ZPE0"/>
<feature type="compositionally biased region" description="Polar residues" evidence="1">
    <location>
        <begin position="55"/>
        <end position="66"/>
    </location>
</feature>
<feature type="compositionally biased region" description="Low complexity" evidence="1">
    <location>
        <begin position="92"/>
        <end position="103"/>
    </location>
</feature>
<accession>A0A3A2ZPE0</accession>
<evidence type="ECO:0000313" key="3">
    <source>
        <dbReference type="Proteomes" id="UP000266188"/>
    </source>
</evidence>
<feature type="region of interest" description="Disordered" evidence="1">
    <location>
        <begin position="136"/>
        <end position="159"/>
    </location>
</feature>
<sequence>MGFPVFRDDIDLGYDAYPQFLSTAPKHPRSNHSPSASTKKSIKQRPASPAKSPATRLSHSPSASTKRSIKPQPASPPRSFRTSLNRSRSDSTKPSLSRSSSLSSCSIDFTSLDDLVHHPPYPKPAGPISIAYHRPEPRSHHNSRPHRGHNHNGYYPHGPGSYGDRYQRIIAASSRAHFNKGQDLIDSLDLTSEPRHHEGPYDAVHPARNKTKYSPMDAVKNQTAEHAHAHPRQETQTEVASHRPDPNRPLFPPGTVDNQGFVYNEIDEGANYLFDTMRLPGYKFTEADFANDPFYTDPYPEPIARTQRKLAKLAEKVKAKSQKGKKRLHNIFPKSS</sequence>
<dbReference type="GO" id="GO:0005737">
    <property type="term" value="C:cytoplasm"/>
    <property type="evidence" value="ECO:0007669"/>
    <property type="project" value="TreeGrafter"/>
</dbReference>
<dbReference type="InterPro" id="IPR013226">
    <property type="entry name" value="Pal1"/>
</dbReference>
<dbReference type="OrthoDB" id="5389892at2759"/>
<gene>
    <name evidence="2" type="ORF">PHISCL_04313</name>
</gene>
<feature type="compositionally biased region" description="Basic residues" evidence="1">
    <location>
        <begin position="140"/>
        <end position="150"/>
    </location>
</feature>
<dbReference type="Pfam" id="PF08316">
    <property type="entry name" value="Pal1"/>
    <property type="match status" value="1"/>
</dbReference>
<evidence type="ECO:0000313" key="2">
    <source>
        <dbReference type="EMBL" id="RJE23327.1"/>
    </source>
</evidence>
<evidence type="ECO:0000256" key="1">
    <source>
        <dbReference type="SAM" id="MobiDB-lite"/>
    </source>
</evidence>
<dbReference type="PANTHER" id="PTHR28307:SF1">
    <property type="entry name" value="PAL1 CELL MORPHOLOGY PROTEIN"/>
    <property type="match status" value="1"/>
</dbReference>
<organism evidence="2 3">
    <name type="scientific">Aspergillus sclerotialis</name>
    <dbReference type="NCBI Taxonomy" id="2070753"/>
    <lineage>
        <taxon>Eukaryota</taxon>
        <taxon>Fungi</taxon>
        <taxon>Dikarya</taxon>
        <taxon>Ascomycota</taxon>
        <taxon>Pezizomycotina</taxon>
        <taxon>Eurotiomycetes</taxon>
        <taxon>Eurotiomycetidae</taxon>
        <taxon>Eurotiales</taxon>
        <taxon>Aspergillaceae</taxon>
        <taxon>Aspergillus</taxon>
        <taxon>Aspergillus subgen. Polypaecilum</taxon>
    </lineage>
</organism>
<feature type="compositionally biased region" description="Basic and acidic residues" evidence="1">
    <location>
        <begin position="223"/>
        <end position="246"/>
    </location>
</feature>
<feature type="region of interest" description="Disordered" evidence="1">
    <location>
        <begin position="222"/>
        <end position="255"/>
    </location>
</feature>
<feature type="region of interest" description="Disordered" evidence="1">
    <location>
        <begin position="20"/>
        <end position="103"/>
    </location>
</feature>
<comment type="caution">
    <text evidence="2">The sequence shown here is derived from an EMBL/GenBank/DDBJ whole genome shotgun (WGS) entry which is preliminary data.</text>
</comment>
<protein>
    <submittedName>
        <fullName evidence="2">Pal1 cell morphology protein</fullName>
    </submittedName>
</protein>
<reference evidence="3" key="1">
    <citation type="submission" date="2017-02" db="EMBL/GenBank/DDBJ databases">
        <authorList>
            <person name="Tafer H."/>
            <person name="Lopandic K."/>
        </authorList>
    </citation>
    <scope>NUCLEOTIDE SEQUENCE [LARGE SCALE GENOMIC DNA]</scope>
    <source>
        <strain evidence="3">CBS 366.77</strain>
    </source>
</reference>
<dbReference type="PANTHER" id="PTHR28307">
    <property type="entry name" value="PROTEIN PAL1"/>
    <property type="match status" value="1"/>
</dbReference>
<dbReference type="Proteomes" id="UP000266188">
    <property type="component" value="Unassembled WGS sequence"/>
</dbReference>